<proteinExistence type="predicted"/>
<sequence length="327" mass="36477">MQTSWRRSLVLVLALHATVHVGGLFTYWASRPNRHAPRLVGRRARGGDWGDESLAKEVQEILDELRLDEPYAEPPSHPGIPSQVPPIPKAPSAGAGYMSAQSLRDQLKAQERRKQELLEEQRLHDLELQQLRQEQAAQAAQERHWSARPPLPGPREVAPLAPPRPADGLLAALRQWGVRQAPELGHDMFVASLPQIKMLVRAQGEQAGRNHVAGLQALQRYVEQLEMDLDAKEEELSSAKSQLREEQQRRTEAQQDLQVQTAEVDAEALAAAQAEVARLEEELANALQGQEEVQEQLQQQVQRAEAAEAKLVNLVERIRGAATARAR</sequence>
<dbReference type="AlphaFoldDB" id="A0A9P1D1T4"/>
<protein>
    <submittedName>
        <fullName evidence="3">EF-hand domain-containing protein</fullName>
    </submittedName>
</protein>
<feature type="region of interest" description="Disordered" evidence="1">
    <location>
        <begin position="232"/>
        <end position="255"/>
    </location>
</feature>
<gene>
    <name evidence="2" type="ORF">C1SCF055_LOCUS26497</name>
</gene>
<comment type="caution">
    <text evidence="2">The sequence shown here is derived from an EMBL/GenBank/DDBJ whole genome shotgun (WGS) entry which is preliminary data.</text>
</comment>
<evidence type="ECO:0000313" key="4">
    <source>
        <dbReference type="Proteomes" id="UP001152797"/>
    </source>
</evidence>
<feature type="compositionally biased region" description="Basic and acidic residues" evidence="1">
    <location>
        <begin position="234"/>
        <end position="253"/>
    </location>
</feature>
<dbReference type="Proteomes" id="UP001152797">
    <property type="component" value="Unassembled WGS sequence"/>
</dbReference>
<feature type="region of interest" description="Disordered" evidence="1">
    <location>
        <begin position="132"/>
        <end position="163"/>
    </location>
</feature>
<evidence type="ECO:0000256" key="1">
    <source>
        <dbReference type="SAM" id="MobiDB-lite"/>
    </source>
</evidence>
<dbReference type="EMBL" id="CAMXCT020002779">
    <property type="protein sequence ID" value="CAL1153751.1"/>
    <property type="molecule type" value="Genomic_DNA"/>
</dbReference>
<reference evidence="2" key="1">
    <citation type="submission" date="2022-10" db="EMBL/GenBank/DDBJ databases">
        <authorList>
            <person name="Chen Y."/>
            <person name="Dougan E. K."/>
            <person name="Chan C."/>
            <person name="Rhodes N."/>
            <person name="Thang M."/>
        </authorList>
    </citation>
    <scope>NUCLEOTIDE SEQUENCE</scope>
</reference>
<dbReference type="EMBL" id="CAMXCT010002779">
    <property type="protein sequence ID" value="CAI4000376.1"/>
    <property type="molecule type" value="Genomic_DNA"/>
</dbReference>
<keyword evidence="4" id="KW-1185">Reference proteome</keyword>
<reference evidence="3 4" key="2">
    <citation type="submission" date="2024-05" db="EMBL/GenBank/DDBJ databases">
        <authorList>
            <person name="Chen Y."/>
            <person name="Shah S."/>
            <person name="Dougan E. K."/>
            <person name="Thang M."/>
            <person name="Chan C."/>
        </authorList>
    </citation>
    <scope>NUCLEOTIDE SEQUENCE [LARGE SCALE GENOMIC DNA]</scope>
</reference>
<feature type="compositionally biased region" description="Pro residues" evidence="1">
    <location>
        <begin position="72"/>
        <end position="89"/>
    </location>
</feature>
<organism evidence="2">
    <name type="scientific">Cladocopium goreaui</name>
    <dbReference type="NCBI Taxonomy" id="2562237"/>
    <lineage>
        <taxon>Eukaryota</taxon>
        <taxon>Sar</taxon>
        <taxon>Alveolata</taxon>
        <taxon>Dinophyceae</taxon>
        <taxon>Suessiales</taxon>
        <taxon>Symbiodiniaceae</taxon>
        <taxon>Cladocopium</taxon>
    </lineage>
</organism>
<evidence type="ECO:0000313" key="3">
    <source>
        <dbReference type="EMBL" id="CAL4787688.1"/>
    </source>
</evidence>
<evidence type="ECO:0000313" key="2">
    <source>
        <dbReference type="EMBL" id="CAI4000376.1"/>
    </source>
</evidence>
<accession>A0A9P1D1T4</accession>
<name>A0A9P1D1T4_9DINO</name>
<dbReference type="OrthoDB" id="10590749at2759"/>
<dbReference type="EMBL" id="CAMXCT030002779">
    <property type="protein sequence ID" value="CAL4787688.1"/>
    <property type="molecule type" value="Genomic_DNA"/>
</dbReference>
<feature type="region of interest" description="Disordered" evidence="1">
    <location>
        <begin position="69"/>
        <end position="106"/>
    </location>
</feature>